<dbReference type="SMART" id="SM00487">
    <property type="entry name" value="DEXDc"/>
    <property type="match status" value="1"/>
</dbReference>
<sequence>MSREQVWLIREKLQHAWIPFFSRFGKLTPVQIETIPKVLEKKNVVVASPTASGKTEAVVAPVAERFVQERWEGLAVLYVVPTRALANDVMARIGGPLVEMGIKVSVKHGDKPYLPAHNVPNFLITTPESFDAFLCRRPEVFQALRTVILDEVHLLDNTYRGDQLRVLLRRLRKIAAGGAFAIHLLSATLSNPCQVARRYVCDFQPVVVPGRRSIDYRFVNSYSEVYHLVRKHRWKKVLCFCNLRESVESVATELTTLWHPYPVVVHHGSLARQEREEAERVMKEADIAVCVATSTLEVGIDIGDIALVVLADVPWSIASLLQRIGRGNRREDVTHVVAVVKSFEEQFLLEEMFRMAMSGNLPEEPYEPDISVAVQQIFSCLYQNPQGLAEVEIADLLSPLCFGEMTKVILRHLLRHGWLEERSGKWFASSKVMDLGEMGYIHSNIPDSCVFRVFDIDSGKEIGTIAGVFDEVFVLGGKIWHVVSVEGDVVRVRRFIGKAPAPFFKRHKGFGAFYWLLPGELKNRGVMEVFP</sequence>
<name>A0A7V4WK64_9BACT</name>
<evidence type="ECO:0000259" key="3">
    <source>
        <dbReference type="PROSITE" id="PS51192"/>
    </source>
</evidence>
<dbReference type="PANTHER" id="PTHR47962">
    <property type="entry name" value="ATP-DEPENDENT HELICASE LHR-RELATED-RELATED"/>
    <property type="match status" value="1"/>
</dbReference>
<dbReference type="Gene3D" id="3.40.50.300">
    <property type="entry name" value="P-loop containing nucleotide triphosphate hydrolases"/>
    <property type="match status" value="2"/>
</dbReference>
<accession>A0A7V4WK64</accession>
<feature type="domain" description="Helicase C-terminal" evidence="4">
    <location>
        <begin position="221"/>
        <end position="373"/>
    </location>
</feature>
<dbReference type="InterPro" id="IPR052511">
    <property type="entry name" value="ATP-dep_Helicase"/>
</dbReference>
<comment type="caution">
    <text evidence="5">The sequence shown here is derived from an EMBL/GenBank/DDBJ whole genome shotgun (WGS) entry which is preliminary data.</text>
</comment>
<dbReference type="GO" id="GO:0003677">
    <property type="term" value="F:DNA binding"/>
    <property type="evidence" value="ECO:0007669"/>
    <property type="project" value="TreeGrafter"/>
</dbReference>
<dbReference type="EMBL" id="DTIY01000021">
    <property type="protein sequence ID" value="HGY38811.1"/>
    <property type="molecule type" value="Genomic_DNA"/>
</dbReference>
<dbReference type="InterPro" id="IPR001650">
    <property type="entry name" value="Helicase_C-like"/>
</dbReference>
<evidence type="ECO:0000256" key="1">
    <source>
        <dbReference type="ARBA" id="ARBA00022741"/>
    </source>
</evidence>
<organism evidence="5">
    <name type="scientific">Candidatus Caldatribacterium saccharofermentans</name>
    <dbReference type="NCBI Taxonomy" id="1454753"/>
    <lineage>
        <taxon>Bacteria</taxon>
        <taxon>Pseudomonadati</taxon>
        <taxon>Atribacterota</taxon>
        <taxon>Atribacteria</taxon>
        <taxon>Atribacterales</taxon>
        <taxon>Candidatus Caldatribacteriaceae</taxon>
        <taxon>Candidatus Caldatribacterium</taxon>
    </lineage>
</organism>
<dbReference type="Pfam" id="PF00271">
    <property type="entry name" value="Helicase_C"/>
    <property type="match status" value="1"/>
</dbReference>
<dbReference type="PROSITE" id="PS51194">
    <property type="entry name" value="HELICASE_CTER"/>
    <property type="match status" value="1"/>
</dbReference>
<reference evidence="5" key="1">
    <citation type="journal article" date="2020" name="mSystems">
        <title>Genome- and Community-Level Interaction Insights into Carbon Utilization and Element Cycling Functions of Hydrothermarchaeota in Hydrothermal Sediment.</title>
        <authorList>
            <person name="Zhou Z."/>
            <person name="Liu Y."/>
            <person name="Xu W."/>
            <person name="Pan J."/>
            <person name="Luo Z.H."/>
            <person name="Li M."/>
        </authorList>
    </citation>
    <scope>NUCLEOTIDE SEQUENCE [LARGE SCALE GENOMIC DNA]</scope>
    <source>
        <strain evidence="5">SpSt-82</strain>
    </source>
</reference>
<protein>
    <submittedName>
        <fullName evidence="5">DEAD/DEAH box helicase</fullName>
    </submittedName>
</protein>
<gene>
    <name evidence="5" type="ORF">ENW11_03245</name>
</gene>
<dbReference type="GO" id="GO:0016887">
    <property type="term" value="F:ATP hydrolysis activity"/>
    <property type="evidence" value="ECO:0007669"/>
    <property type="project" value="TreeGrafter"/>
</dbReference>
<dbReference type="InterPro" id="IPR014001">
    <property type="entry name" value="Helicase_ATP-bd"/>
</dbReference>
<dbReference type="PROSITE" id="PS51192">
    <property type="entry name" value="HELICASE_ATP_BIND_1"/>
    <property type="match status" value="1"/>
</dbReference>
<keyword evidence="1" id="KW-0547">Nucleotide-binding</keyword>
<dbReference type="InterPro" id="IPR027417">
    <property type="entry name" value="P-loop_NTPase"/>
</dbReference>
<evidence type="ECO:0000259" key="4">
    <source>
        <dbReference type="PROSITE" id="PS51194"/>
    </source>
</evidence>
<dbReference type="GO" id="GO:0005524">
    <property type="term" value="F:ATP binding"/>
    <property type="evidence" value="ECO:0007669"/>
    <property type="project" value="UniProtKB-KW"/>
</dbReference>
<dbReference type="Pfam" id="PF00270">
    <property type="entry name" value="DEAD"/>
    <property type="match status" value="1"/>
</dbReference>
<evidence type="ECO:0000256" key="2">
    <source>
        <dbReference type="ARBA" id="ARBA00022840"/>
    </source>
</evidence>
<feature type="domain" description="Helicase ATP-binding" evidence="3">
    <location>
        <begin position="35"/>
        <end position="207"/>
    </location>
</feature>
<dbReference type="InterPro" id="IPR011545">
    <property type="entry name" value="DEAD/DEAH_box_helicase_dom"/>
</dbReference>
<dbReference type="AlphaFoldDB" id="A0A7V4WK64"/>
<dbReference type="SUPFAM" id="SSF52540">
    <property type="entry name" value="P-loop containing nucleoside triphosphate hydrolases"/>
    <property type="match status" value="1"/>
</dbReference>
<keyword evidence="5" id="KW-0378">Hydrolase</keyword>
<dbReference type="SMART" id="SM00490">
    <property type="entry name" value="HELICc"/>
    <property type="match status" value="1"/>
</dbReference>
<dbReference type="PANTHER" id="PTHR47962:SF5">
    <property type="entry name" value="ATP-DEPENDENT HELICASE LHR-RELATED"/>
    <property type="match status" value="1"/>
</dbReference>
<keyword evidence="2" id="KW-0067">ATP-binding</keyword>
<evidence type="ECO:0000313" key="5">
    <source>
        <dbReference type="EMBL" id="HGY38811.1"/>
    </source>
</evidence>
<dbReference type="GO" id="GO:0004386">
    <property type="term" value="F:helicase activity"/>
    <property type="evidence" value="ECO:0007669"/>
    <property type="project" value="UniProtKB-KW"/>
</dbReference>
<keyword evidence="5" id="KW-0347">Helicase</keyword>
<proteinExistence type="predicted"/>